<dbReference type="EMBL" id="BJWL01000026">
    <property type="protein sequence ID" value="GFZ17578.1"/>
    <property type="molecule type" value="Genomic_DNA"/>
</dbReference>
<proteinExistence type="predicted"/>
<accession>A0A7J0H3J4</accession>
<comment type="caution">
    <text evidence="1">The sequence shown here is derived from an EMBL/GenBank/DDBJ whole genome shotgun (WGS) entry which is preliminary data.</text>
</comment>
<gene>
    <name evidence="1" type="ORF">Acr_26g0008480</name>
</gene>
<dbReference type="AlphaFoldDB" id="A0A7J0H3J4"/>
<name>A0A7J0H3J4_9ERIC</name>
<sequence length="135" mass="15347">MRWNVGDFWNDKWIPNLRNFNLESSLSQDCPLKKVCDFIDPSTECWKSDSIALMVSDEEAKAITSIPLSLDRGSDKLIWHYASSGEYSVKSGYKVSMDMAEAINIQAPGPSEAIPQLLWKHLWKIQSSPSVKHFI</sequence>
<dbReference type="OrthoDB" id="1743856at2759"/>
<keyword evidence="2" id="KW-1185">Reference proteome</keyword>
<evidence type="ECO:0000313" key="1">
    <source>
        <dbReference type="EMBL" id="GFZ17578.1"/>
    </source>
</evidence>
<organism evidence="1 2">
    <name type="scientific">Actinidia rufa</name>
    <dbReference type="NCBI Taxonomy" id="165716"/>
    <lineage>
        <taxon>Eukaryota</taxon>
        <taxon>Viridiplantae</taxon>
        <taxon>Streptophyta</taxon>
        <taxon>Embryophyta</taxon>
        <taxon>Tracheophyta</taxon>
        <taxon>Spermatophyta</taxon>
        <taxon>Magnoliopsida</taxon>
        <taxon>eudicotyledons</taxon>
        <taxon>Gunneridae</taxon>
        <taxon>Pentapetalae</taxon>
        <taxon>asterids</taxon>
        <taxon>Ericales</taxon>
        <taxon>Actinidiaceae</taxon>
        <taxon>Actinidia</taxon>
    </lineage>
</organism>
<protein>
    <submittedName>
        <fullName evidence="1">Uncharacterized protein</fullName>
    </submittedName>
</protein>
<reference evidence="1 2" key="1">
    <citation type="submission" date="2019-07" db="EMBL/GenBank/DDBJ databases">
        <title>De Novo Assembly of kiwifruit Actinidia rufa.</title>
        <authorList>
            <person name="Sugita-Konishi S."/>
            <person name="Sato K."/>
            <person name="Mori E."/>
            <person name="Abe Y."/>
            <person name="Kisaki G."/>
            <person name="Hamano K."/>
            <person name="Suezawa K."/>
            <person name="Otani M."/>
            <person name="Fukuda T."/>
            <person name="Manabe T."/>
            <person name="Gomi K."/>
            <person name="Tabuchi M."/>
            <person name="Akimitsu K."/>
            <person name="Kataoka I."/>
        </authorList>
    </citation>
    <scope>NUCLEOTIDE SEQUENCE [LARGE SCALE GENOMIC DNA]</scope>
    <source>
        <strain evidence="2">cv. Fuchu</strain>
    </source>
</reference>
<evidence type="ECO:0000313" key="2">
    <source>
        <dbReference type="Proteomes" id="UP000585474"/>
    </source>
</evidence>
<dbReference type="Proteomes" id="UP000585474">
    <property type="component" value="Unassembled WGS sequence"/>
</dbReference>